<evidence type="ECO:0000256" key="1">
    <source>
        <dbReference type="ARBA" id="ARBA00023242"/>
    </source>
</evidence>
<dbReference type="OrthoDB" id="103819at2759"/>
<evidence type="ECO:0000256" key="2">
    <source>
        <dbReference type="SAM" id="MobiDB-lite"/>
    </source>
</evidence>
<dbReference type="RefSeq" id="XP_030993056.1">
    <property type="nucleotide sequence ID" value="XM_031134426.1"/>
</dbReference>
<organism evidence="3 4">
    <name type="scientific">Thyridium curvatum</name>
    <dbReference type="NCBI Taxonomy" id="1093900"/>
    <lineage>
        <taxon>Eukaryota</taxon>
        <taxon>Fungi</taxon>
        <taxon>Dikarya</taxon>
        <taxon>Ascomycota</taxon>
        <taxon>Pezizomycotina</taxon>
        <taxon>Sordariomycetes</taxon>
        <taxon>Sordariomycetidae</taxon>
        <taxon>Thyridiales</taxon>
        <taxon>Thyridiaceae</taxon>
        <taxon>Thyridium</taxon>
    </lineage>
</organism>
<dbReference type="PANTHER" id="PTHR46910">
    <property type="entry name" value="TRANSCRIPTION FACTOR PDR1"/>
    <property type="match status" value="1"/>
</dbReference>
<dbReference type="InParanoid" id="A0A507AL85"/>
<reference evidence="3 4" key="1">
    <citation type="submission" date="2019-06" db="EMBL/GenBank/DDBJ databases">
        <title>Draft genome sequence of the filamentous fungus Phialemoniopsis curvata isolated from diesel fuel.</title>
        <authorList>
            <person name="Varaljay V.A."/>
            <person name="Lyon W.J."/>
            <person name="Crouch A.L."/>
            <person name="Drake C.E."/>
            <person name="Hollomon J.M."/>
            <person name="Nadeau L.J."/>
            <person name="Nunn H.S."/>
            <person name="Stevenson B.S."/>
            <person name="Bojanowski C.L."/>
            <person name="Crookes-Goodson W.J."/>
        </authorList>
    </citation>
    <scope>NUCLEOTIDE SEQUENCE [LARGE SCALE GENOMIC DNA]</scope>
    <source>
        <strain evidence="3 4">D216</strain>
    </source>
</reference>
<dbReference type="AlphaFoldDB" id="A0A507AL85"/>
<feature type="compositionally biased region" description="Basic and acidic residues" evidence="2">
    <location>
        <begin position="11"/>
        <end position="20"/>
    </location>
</feature>
<dbReference type="GeneID" id="41968610"/>
<dbReference type="GO" id="GO:0008270">
    <property type="term" value="F:zinc ion binding"/>
    <property type="evidence" value="ECO:0007669"/>
    <property type="project" value="InterPro"/>
</dbReference>
<accession>A0A507AL85</accession>
<keyword evidence="1" id="KW-0539">Nucleus</keyword>
<dbReference type="InterPro" id="IPR036864">
    <property type="entry name" value="Zn2-C6_fun-type_DNA-bd_sf"/>
</dbReference>
<evidence type="ECO:0000313" key="3">
    <source>
        <dbReference type="EMBL" id="TPX11345.1"/>
    </source>
</evidence>
<dbReference type="GO" id="GO:0000981">
    <property type="term" value="F:DNA-binding transcription factor activity, RNA polymerase II-specific"/>
    <property type="evidence" value="ECO:0007669"/>
    <property type="project" value="InterPro"/>
</dbReference>
<dbReference type="Proteomes" id="UP000319257">
    <property type="component" value="Unassembled WGS sequence"/>
</dbReference>
<name>A0A507AL85_9PEZI</name>
<feature type="region of interest" description="Disordered" evidence="2">
    <location>
        <begin position="86"/>
        <end position="151"/>
    </location>
</feature>
<dbReference type="STRING" id="1093900.A0A507AL85"/>
<gene>
    <name evidence="3" type="ORF">E0L32_001163</name>
</gene>
<dbReference type="EMBL" id="SKBQ01000004">
    <property type="protein sequence ID" value="TPX11345.1"/>
    <property type="molecule type" value="Genomic_DNA"/>
</dbReference>
<keyword evidence="4" id="KW-1185">Reference proteome</keyword>
<dbReference type="CDD" id="cd00067">
    <property type="entry name" value="GAL4"/>
    <property type="match status" value="1"/>
</dbReference>
<proteinExistence type="predicted"/>
<protein>
    <submittedName>
        <fullName evidence="3">Uncharacterized protein</fullName>
    </submittedName>
</protein>
<dbReference type="InterPro" id="IPR050987">
    <property type="entry name" value="AtrR-like"/>
</dbReference>
<comment type="caution">
    <text evidence="3">The sequence shown here is derived from an EMBL/GenBank/DDBJ whole genome shotgun (WGS) entry which is preliminary data.</text>
</comment>
<evidence type="ECO:0000313" key="4">
    <source>
        <dbReference type="Proteomes" id="UP000319257"/>
    </source>
</evidence>
<sequence>MNAAQNGPGPEGHEGLDASTKRAIRCDKESPCSNCRVAQRACSSTGIGQKPKETRQRVLISTQYERKIDQIEDRLGSIERLLQKLTTEPERGSGVHWPSRAPSHHDPTSSRGFTATPSSSSAAGTPGGVPANESRNGGAGGNDDSTFEGNSSLSAHTAFASEFLEHAVERTPLLDLSPNMSGALATLKQMVSMHNAGTTSQELRFPNQKPLPKGGLRELPMPPMEMVVEMLRAARGMYKRGGETEVVEAVC</sequence>
<dbReference type="InterPro" id="IPR001138">
    <property type="entry name" value="Zn2Cys6_DnaBD"/>
</dbReference>
<dbReference type="PANTHER" id="PTHR46910:SF5">
    <property type="entry name" value="ZN(II)2CYS6 TRANSCRIPTION FACTOR (EUROFUNG)"/>
    <property type="match status" value="1"/>
</dbReference>
<feature type="compositionally biased region" description="Low complexity" evidence="2">
    <location>
        <begin position="114"/>
        <end position="131"/>
    </location>
</feature>
<feature type="region of interest" description="Disordered" evidence="2">
    <location>
        <begin position="1"/>
        <end position="20"/>
    </location>
</feature>
<feature type="region of interest" description="Disordered" evidence="2">
    <location>
        <begin position="198"/>
        <end position="220"/>
    </location>
</feature>
<dbReference type="Gene3D" id="4.10.240.10">
    <property type="entry name" value="Zn(2)-C6 fungal-type DNA-binding domain"/>
    <property type="match status" value="1"/>
</dbReference>